<dbReference type="OrthoDB" id="5904741at2"/>
<proteinExistence type="predicted"/>
<sequence>MKLIAATTIICCFSSFAIAADESCLSKKYDAYVDTSIIWYQDLAKITSSEYPELTEVSNWFLEGRKHHFELNREAVHHYLDKDPSKIAIDRPVERWLSLEQRDIKVLSARNDKLGELAKITYRDRQSVPHEKNYELRSALADLLSHPTKIQPALERYNNAIKKVEKIICKQ</sequence>
<dbReference type="STRING" id="796620.VIBC2010_12104"/>
<evidence type="ECO:0000256" key="1">
    <source>
        <dbReference type="SAM" id="SignalP"/>
    </source>
</evidence>
<protein>
    <recommendedName>
        <fullName evidence="4">Lipoprotein</fullName>
    </recommendedName>
</protein>
<keyword evidence="1" id="KW-0732">Signal</keyword>
<feature type="chain" id="PRO_5003167461" description="Lipoprotein" evidence="1">
    <location>
        <begin position="20"/>
        <end position="171"/>
    </location>
</feature>
<organism evidence="2 3">
    <name type="scientific">Vibrio caribbeanicus ATCC BAA-2122</name>
    <dbReference type="NCBI Taxonomy" id="796620"/>
    <lineage>
        <taxon>Bacteria</taxon>
        <taxon>Pseudomonadati</taxon>
        <taxon>Pseudomonadota</taxon>
        <taxon>Gammaproteobacteria</taxon>
        <taxon>Vibrionales</taxon>
        <taxon>Vibrionaceae</taxon>
        <taxon>Vibrio</taxon>
    </lineage>
</organism>
<keyword evidence="3" id="KW-1185">Reference proteome</keyword>
<dbReference type="AlphaFoldDB" id="E3BKW4"/>
<evidence type="ECO:0008006" key="4">
    <source>
        <dbReference type="Google" id="ProtNLM"/>
    </source>
</evidence>
<name>E3BKW4_9VIBR</name>
<evidence type="ECO:0000313" key="3">
    <source>
        <dbReference type="Proteomes" id="UP000002943"/>
    </source>
</evidence>
<dbReference type="RefSeq" id="WP_009601691.1">
    <property type="nucleotide sequence ID" value="NZ_AEIU01000075.1"/>
</dbReference>
<dbReference type="EMBL" id="AEIU01000075">
    <property type="protein sequence ID" value="EFP96308.1"/>
    <property type="molecule type" value="Genomic_DNA"/>
</dbReference>
<dbReference type="eggNOG" id="ENOG5032A1V">
    <property type="taxonomic scope" value="Bacteria"/>
</dbReference>
<dbReference type="Proteomes" id="UP000002943">
    <property type="component" value="Unassembled WGS sequence"/>
</dbReference>
<comment type="caution">
    <text evidence="2">The sequence shown here is derived from an EMBL/GenBank/DDBJ whole genome shotgun (WGS) entry which is preliminary data.</text>
</comment>
<reference evidence="2 3" key="1">
    <citation type="journal article" date="2012" name="Int. J. Syst. Evol. Microbiol.">
        <title>Vibrio caribbeanicus sp. nov., isolated from the marine sponge Scleritoderma cyanea.</title>
        <authorList>
            <person name="Hoffmann M."/>
            <person name="Monday S.R."/>
            <person name="Allard M.W."/>
            <person name="Strain E.A."/>
            <person name="Whittaker P."/>
            <person name="Naum M."/>
            <person name="McCarthy P.J."/>
            <person name="Lopez J.V."/>
            <person name="Fischer M."/>
            <person name="Brown E.W."/>
        </authorList>
    </citation>
    <scope>NUCLEOTIDE SEQUENCE [LARGE SCALE GENOMIC DNA]</scope>
    <source>
        <strain evidence="2 3">ATCC BAA-2122</strain>
    </source>
</reference>
<feature type="signal peptide" evidence="1">
    <location>
        <begin position="1"/>
        <end position="19"/>
    </location>
</feature>
<accession>E3BKW4</accession>
<evidence type="ECO:0000313" key="2">
    <source>
        <dbReference type="EMBL" id="EFP96308.1"/>
    </source>
</evidence>
<gene>
    <name evidence="2" type="ORF">VIBC2010_12104</name>
</gene>